<dbReference type="Gene3D" id="3.30.70.270">
    <property type="match status" value="2"/>
</dbReference>
<organism evidence="5 6">
    <name type="scientific">Pleurodeles waltl</name>
    <name type="common">Iberian ribbed newt</name>
    <dbReference type="NCBI Taxonomy" id="8319"/>
    <lineage>
        <taxon>Eukaryota</taxon>
        <taxon>Metazoa</taxon>
        <taxon>Chordata</taxon>
        <taxon>Craniata</taxon>
        <taxon>Vertebrata</taxon>
        <taxon>Euteleostomi</taxon>
        <taxon>Amphibia</taxon>
        <taxon>Batrachia</taxon>
        <taxon>Caudata</taxon>
        <taxon>Salamandroidea</taxon>
        <taxon>Salamandridae</taxon>
        <taxon>Pleurodelinae</taxon>
        <taxon>Pleurodeles</taxon>
    </lineage>
</organism>
<comment type="similarity">
    <text evidence="1">Belongs to the beta type-B retroviral polymerase family. HERV class-II K(HML-2) pol subfamily.</text>
</comment>
<dbReference type="FunFam" id="3.30.70.270:FF:000020">
    <property type="entry name" value="Transposon Tf2-6 polyprotein-like Protein"/>
    <property type="match status" value="1"/>
</dbReference>
<reference evidence="5" key="1">
    <citation type="journal article" date="2022" name="bioRxiv">
        <title>Sequencing and chromosome-scale assembly of the giantPleurodeles waltlgenome.</title>
        <authorList>
            <person name="Brown T."/>
            <person name="Elewa A."/>
            <person name="Iarovenko S."/>
            <person name="Subramanian E."/>
            <person name="Araus A.J."/>
            <person name="Petzold A."/>
            <person name="Susuki M."/>
            <person name="Suzuki K.-i.T."/>
            <person name="Hayashi T."/>
            <person name="Toyoda A."/>
            <person name="Oliveira C."/>
            <person name="Osipova E."/>
            <person name="Leigh N.D."/>
            <person name="Simon A."/>
            <person name="Yun M.H."/>
        </authorList>
    </citation>
    <scope>NUCLEOTIDE SEQUENCE</scope>
    <source>
        <strain evidence="5">20211129_DDA</strain>
        <tissue evidence="5">Liver</tissue>
    </source>
</reference>
<accession>A0AAV7QVP4</accession>
<dbReference type="CDD" id="cd09274">
    <property type="entry name" value="RNase_HI_RT_Ty3"/>
    <property type="match status" value="1"/>
</dbReference>
<dbReference type="Gene3D" id="3.10.10.10">
    <property type="entry name" value="HIV Type 1 Reverse Transcriptase, subunit A, domain 1"/>
    <property type="match status" value="1"/>
</dbReference>
<dbReference type="InterPro" id="IPR043128">
    <property type="entry name" value="Rev_trsase/Diguanyl_cyclase"/>
</dbReference>
<dbReference type="PANTHER" id="PTHR37984">
    <property type="entry name" value="PROTEIN CBG26694"/>
    <property type="match status" value="1"/>
</dbReference>
<dbReference type="GO" id="GO:0004523">
    <property type="term" value="F:RNA-DNA hybrid ribonuclease activity"/>
    <property type="evidence" value="ECO:0007669"/>
    <property type="project" value="UniProtKB-EC"/>
</dbReference>
<keyword evidence="3" id="KW-0511">Multifunctional enzyme</keyword>
<dbReference type="InterPro" id="IPR050951">
    <property type="entry name" value="Retrovirus_Pol_polyprotein"/>
</dbReference>
<dbReference type="InterPro" id="IPR043502">
    <property type="entry name" value="DNA/RNA_pol_sf"/>
</dbReference>
<dbReference type="EMBL" id="JANPWB010000010">
    <property type="protein sequence ID" value="KAJ1143089.1"/>
    <property type="molecule type" value="Genomic_DNA"/>
</dbReference>
<evidence type="ECO:0000256" key="3">
    <source>
        <dbReference type="ARBA" id="ARBA00023268"/>
    </source>
</evidence>
<keyword evidence="6" id="KW-1185">Reference proteome</keyword>
<name>A0AAV7QVP4_PLEWA</name>
<dbReference type="PANTHER" id="PTHR37984:SF5">
    <property type="entry name" value="PROTEIN NYNRIN-LIKE"/>
    <property type="match status" value="1"/>
</dbReference>
<dbReference type="Pfam" id="PF00078">
    <property type="entry name" value="RVT_1"/>
    <property type="match status" value="1"/>
</dbReference>
<feature type="domain" description="Reverse transcriptase" evidence="4">
    <location>
        <begin position="20"/>
        <end position="199"/>
    </location>
</feature>
<sequence length="449" mass="52103">MYSLTDQERKVLKEYLDDNLHNGLIAPSTSPAGAPLFFVPKKTKDLHPCVDFREVNQITIKDRYPLPLIRDILDAIQGAKMFTKLDLRGPYHLLQIKEGDEWKTAFRTPFGHYEYRVMPFGLTNAPSVFQRFMDSVFSDVLNQYVVIYLDDILIYSRDPEQRINHVLQVLERLKKKQLFCKPDKCEFHKSEVKYLGFCINQHGISMDPDKVSAILDWPSPTSIKEPQCFLGLSNFYRQFIQNFAHLQSFITQTIKKENLKKGFVWTKDAEHAFQELKTAFTQAPVLRHPDNTKKFIVVTDASDRAIGAVLLQKQDNDGLEHPIFYLSHILSEAECNYSVLERELLALKVVCKERRHFLMGSREPFEARTDHRNLQCLRSFQCHNSRQARWAFFFSQYDFVITYITGSQNSVADALSRRYPDIAQNSSPPLIESSRIIGATQSFQERVQS</sequence>
<dbReference type="SUPFAM" id="SSF56672">
    <property type="entry name" value="DNA/RNA polymerases"/>
    <property type="match status" value="1"/>
</dbReference>
<dbReference type="AlphaFoldDB" id="A0AAV7QVP4"/>
<dbReference type="EC" id="3.1.26.4" evidence="2"/>
<dbReference type="InterPro" id="IPR041577">
    <property type="entry name" value="RT_RNaseH_2"/>
</dbReference>
<dbReference type="Proteomes" id="UP001066276">
    <property type="component" value="Chromosome 6"/>
</dbReference>
<comment type="caution">
    <text evidence="5">The sequence shown here is derived from an EMBL/GenBank/DDBJ whole genome shotgun (WGS) entry which is preliminary data.</text>
</comment>
<evidence type="ECO:0000256" key="1">
    <source>
        <dbReference type="ARBA" id="ARBA00010879"/>
    </source>
</evidence>
<evidence type="ECO:0000313" key="6">
    <source>
        <dbReference type="Proteomes" id="UP001066276"/>
    </source>
</evidence>
<dbReference type="InterPro" id="IPR000477">
    <property type="entry name" value="RT_dom"/>
</dbReference>
<proteinExistence type="inferred from homology"/>
<dbReference type="Pfam" id="PF17919">
    <property type="entry name" value="RT_RNaseH_2"/>
    <property type="match status" value="1"/>
</dbReference>
<evidence type="ECO:0000259" key="4">
    <source>
        <dbReference type="PROSITE" id="PS50878"/>
    </source>
</evidence>
<dbReference type="CDD" id="cd01647">
    <property type="entry name" value="RT_LTR"/>
    <property type="match status" value="1"/>
</dbReference>
<evidence type="ECO:0000313" key="5">
    <source>
        <dbReference type="EMBL" id="KAJ1143089.1"/>
    </source>
</evidence>
<evidence type="ECO:0000256" key="2">
    <source>
        <dbReference type="ARBA" id="ARBA00012180"/>
    </source>
</evidence>
<dbReference type="FunFam" id="3.10.20.370:FF:000001">
    <property type="entry name" value="Retrovirus-related Pol polyprotein from transposon 17.6-like protein"/>
    <property type="match status" value="1"/>
</dbReference>
<protein>
    <recommendedName>
        <fullName evidence="2">ribonuclease H</fullName>
        <ecNumber evidence="2">3.1.26.4</ecNumber>
    </recommendedName>
</protein>
<gene>
    <name evidence="5" type="ORF">NDU88_009400</name>
</gene>
<dbReference type="PROSITE" id="PS50878">
    <property type="entry name" value="RT_POL"/>
    <property type="match status" value="1"/>
</dbReference>